<sequence length="76" mass="8566">MDQPINLPSLFMSLRCRCVEIQNSSRGPEKSSETSKVLYPAGISLLSPPLQYCSPMIFSIRPMQNKRANANQSHRN</sequence>
<keyword evidence="2" id="KW-1185">Reference proteome</keyword>
<proteinExistence type="predicted"/>
<accession>A0A2T4C1L7</accession>
<dbReference type="AlphaFoldDB" id="A0A2T4C1L7"/>
<name>A0A2T4C1L7_TRILO</name>
<dbReference type="Proteomes" id="UP000240760">
    <property type="component" value="Unassembled WGS sequence"/>
</dbReference>
<evidence type="ECO:0000313" key="1">
    <source>
        <dbReference type="EMBL" id="PTB75442.1"/>
    </source>
</evidence>
<dbReference type="EMBL" id="KZ679134">
    <property type="protein sequence ID" value="PTB75442.1"/>
    <property type="molecule type" value="Genomic_DNA"/>
</dbReference>
<reference evidence="1 2" key="1">
    <citation type="submission" date="2016-07" db="EMBL/GenBank/DDBJ databases">
        <title>Multiple horizontal gene transfer events from other fungi enriched the ability of initially mycotrophic Trichoderma (Ascomycota) to feed on dead plant biomass.</title>
        <authorList>
            <consortium name="DOE Joint Genome Institute"/>
            <person name="Aerts A."/>
            <person name="Atanasova L."/>
            <person name="Chenthamara K."/>
            <person name="Zhang J."/>
            <person name="Grujic M."/>
            <person name="Henrissat B."/>
            <person name="Kuo A."/>
            <person name="Salamov A."/>
            <person name="Lipzen A."/>
            <person name="Labutti K."/>
            <person name="Barry K."/>
            <person name="Miao Y."/>
            <person name="Rahimi M.J."/>
            <person name="Shen Q."/>
            <person name="Grigoriev I.V."/>
            <person name="Kubicek C.P."/>
            <person name="Druzhinina I.S."/>
        </authorList>
    </citation>
    <scope>NUCLEOTIDE SEQUENCE [LARGE SCALE GENOMIC DNA]</scope>
    <source>
        <strain evidence="1 2">ATCC 18648</strain>
    </source>
</reference>
<protein>
    <submittedName>
        <fullName evidence="1">Uncharacterized protein</fullName>
    </submittedName>
</protein>
<evidence type="ECO:0000313" key="2">
    <source>
        <dbReference type="Proteomes" id="UP000240760"/>
    </source>
</evidence>
<organism evidence="1 2">
    <name type="scientific">Trichoderma longibrachiatum ATCC 18648</name>
    <dbReference type="NCBI Taxonomy" id="983965"/>
    <lineage>
        <taxon>Eukaryota</taxon>
        <taxon>Fungi</taxon>
        <taxon>Dikarya</taxon>
        <taxon>Ascomycota</taxon>
        <taxon>Pezizomycotina</taxon>
        <taxon>Sordariomycetes</taxon>
        <taxon>Hypocreomycetidae</taxon>
        <taxon>Hypocreales</taxon>
        <taxon>Hypocreaceae</taxon>
        <taxon>Trichoderma</taxon>
    </lineage>
</organism>
<gene>
    <name evidence="1" type="ORF">M440DRAFT_1274780</name>
</gene>